<evidence type="ECO:0000313" key="3">
    <source>
        <dbReference type="Proteomes" id="UP000095282"/>
    </source>
</evidence>
<evidence type="ECO:0000313" key="4">
    <source>
        <dbReference type="WBParaSite" id="Csp11.Scaffold630.g16802.t1"/>
    </source>
</evidence>
<keyword evidence="3" id="KW-1185">Reference proteome</keyword>
<name>A0A1I7UK91_9PELO</name>
<dbReference type="WBParaSite" id="Csp11.Scaffold630.g16802.t1">
    <property type="protein sequence ID" value="Csp11.Scaffold630.g16802.t1"/>
    <property type="gene ID" value="Csp11.Scaffold630.g16802"/>
</dbReference>
<protein>
    <submittedName>
        <fullName evidence="4">DUF19 domain-containing protein</fullName>
    </submittedName>
</protein>
<keyword evidence="1" id="KW-1133">Transmembrane helix</keyword>
<dbReference type="PANTHER" id="PTHR37429">
    <property type="entry name" value="PROTEIN CBG19148-RELATED"/>
    <property type="match status" value="1"/>
</dbReference>
<proteinExistence type="predicted"/>
<dbReference type="PANTHER" id="PTHR37429:SF4">
    <property type="entry name" value="DUF19 DOMAIN-CONTAINING PROTEIN"/>
    <property type="match status" value="1"/>
</dbReference>
<evidence type="ECO:0000259" key="2">
    <source>
        <dbReference type="Pfam" id="PF01579"/>
    </source>
</evidence>
<feature type="domain" description="T20D4.11-like" evidence="2">
    <location>
        <begin position="40"/>
        <end position="194"/>
    </location>
</feature>
<dbReference type="AlphaFoldDB" id="A0A1I7UK91"/>
<organism evidence="3 4">
    <name type="scientific">Caenorhabditis tropicalis</name>
    <dbReference type="NCBI Taxonomy" id="1561998"/>
    <lineage>
        <taxon>Eukaryota</taxon>
        <taxon>Metazoa</taxon>
        <taxon>Ecdysozoa</taxon>
        <taxon>Nematoda</taxon>
        <taxon>Chromadorea</taxon>
        <taxon>Rhabditida</taxon>
        <taxon>Rhabditina</taxon>
        <taxon>Rhabditomorpha</taxon>
        <taxon>Rhabditoidea</taxon>
        <taxon>Rhabditidae</taxon>
        <taxon>Peloderinae</taxon>
        <taxon>Caenorhabditis</taxon>
    </lineage>
</organism>
<sequence>MACGCAIQLFCWICLFFTIMLFIGFIFTVWEATTSNSDFCSRAQLLTGVECAKKTRHLEDFLMKINKTTRFLRPPSEYMKVVDLCDKAESCFTKITCEHGHDFVADVMDTFPACEFYRFYTTDFSQCAQKLMSQTSNSTCLDALFNARHTIKFNRCQQWLDIQPCIYDAIYNECDSENNSTQLVTKYSEVARDLYRAMGCDPRPQRIDTNDIDYEIIGLVSQ</sequence>
<keyword evidence="1" id="KW-0472">Membrane</keyword>
<evidence type="ECO:0000256" key="1">
    <source>
        <dbReference type="SAM" id="Phobius"/>
    </source>
</evidence>
<accession>A0A1I7UK91</accession>
<dbReference type="InterPro" id="IPR002542">
    <property type="entry name" value="T20D4.11-like_dom"/>
</dbReference>
<dbReference type="eggNOG" id="ENOG502TFZQ">
    <property type="taxonomic scope" value="Eukaryota"/>
</dbReference>
<dbReference type="Proteomes" id="UP000095282">
    <property type="component" value="Unplaced"/>
</dbReference>
<reference evidence="4" key="1">
    <citation type="submission" date="2016-11" db="UniProtKB">
        <authorList>
            <consortium name="WormBaseParasite"/>
        </authorList>
    </citation>
    <scope>IDENTIFICATION</scope>
</reference>
<feature type="transmembrane region" description="Helical" evidence="1">
    <location>
        <begin position="9"/>
        <end position="30"/>
    </location>
</feature>
<keyword evidence="1" id="KW-0812">Transmembrane</keyword>
<dbReference type="Pfam" id="PF01579">
    <property type="entry name" value="DUF19"/>
    <property type="match status" value="1"/>
</dbReference>